<feature type="transmembrane region" description="Helical" evidence="1">
    <location>
        <begin position="90"/>
        <end position="109"/>
    </location>
</feature>
<name>A0A7X6LRJ7_9CORY</name>
<evidence type="ECO:0000313" key="4">
    <source>
        <dbReference type="Proteomes" id="UP000554284"/>
    </source>
</evidence>
<keyword evidence="1" id="KW-0812">Transmembrane</keyword>
<keyword evidence="1" id="KW-0472">Membrane</keyword>
<dbReference type="Proteomes" id="UP000554284">
    <property type="component" value="Unassembled WGS sequence"/>
</dbReference>
<gene>
    <name evidence="3" type="ORF">HF989_06250</name>
    <name evidence="2" type="ORF">JOF50_000966</name>
</gene>
<dbReference type="AlphaFoldDB" id="A0A7X6LRJ7"/>
<feature type="transmembrane region" description="Helical" evidence="1">
    <location>
        <begin position="32"/>
        <end position="51"/>
    </location>
</feature>
<evidence type="ECO:0000313" key="5">
    <source>
        <dbReference type="Proteomes" id="UP001549139"/>
    </source>
</evidence>
<dbReference type="Proteomes" id="UP001549139">
    <property type="component" value="Unassembled WGS sequence"/>
</dbReference>
<feature type="transmembrane region" description="Helical" evidence="1">
    <location>
        <begin position="9"/>
        <end position="26"/>
    </location>
</feature>
<accession>A0A7X6LRJ7</accession>
<reference evidence="3 4" key="1">
    <citation type="submission" date="2020-04" db="EMBL/GenBank/DDBJ databases">
        <title>MicrobeNet Type strains.</title>
        <authorList>
            <person name="Nicholson A.C."/>
        </authorList>
    </citation>
    <scope>NUCLEOTIDE SEQUENCE [LARGE SCALE GENOMIC DNA]</scope>
    <source>
        <strain evidence="3 4">ATCC 700355</strain>
    </source>
</reference>
<comment type="caution">
    <text evidence="3">The sequence shown here is derived from an EMBL/GenBank/DDBJ whole genome shotgun (WGS) entry which is preliminary data.</text>
</comment>
<evidence type="ECO:0000313" key="3">
    <source>
        <dbReference type="EMBL" id="NKY68978.1"/>
    </source>
</evidence>
<organism evidence="3 4">
    <name type="scientific">Corynebacterium mucifaciens</name>
    <dbReference type="NCBI Taxonomy" id="57171"/>
    <lineage>
        <taxon>Bacteria</taxon>
        <taxon>Bacillati</taxon>
        <taxon>Actinomycetota</taxon>
        <taxon>Actinomycetes</taxon>
        <taxon>Mycobacteriales</taxon>
        <taxon>Corynebacteriaceae</taxon>
        <taxon>Corynebacterium</taxon>
    </lineage>
</organism>
<reference evidence="2 5" key="2">
    <citation type="submission" date="2024-06" db="EMBL/GenBank/DDBJ databases">
        <title>Sequencing the genomes of 1000 actinobacteria strains.</title>
        <authorList>
            <person name="Klenk H.-P."/>
        </authorList>
    </citation>
    <scope>NUCLEOTIDE SEQUENCE [LARGE SCALE GENOMIC DNA]</scope>
    <source>
        <strain evidence="2 5">DSM 44265</strain>
    </source>
</reference>
<evidence type="ECO:0000313" key="2">
    <source>
        <dbReference type="EMBL" id="MET3944167.1"/>
    </source>
</evidence>
<feature type="transmembrane region" description="Helical" evidence="1">
    <location>
        <begin position="58"/>
        <end position="78"/>
    </location>
</feature>
<protein>
    <submittedName>
        <fullName evidence="2">Drug/metabolite transporter (DMT)-like permease</fullName>
    </submittedName>
</protein>
<proteinExistence type="predicted"/>
<evidence type="ECO:0000256" key="1">
    <source>
        <dbReference type="SAM" id="Phobius"/>
    </source>
</evidence>
<dbReference type="EMBL" id="JBEPNZ010000001">
    <property type="protein sequence ID" value="MET3944167.1"/>
    <property type="molecule type" value="Genomic_DNA"/>
</dbReference>
<dbReference type="EMBL" id="JAAXPF010000006">
    <property type="protein sequence ID" value="NKY68978.1"/>
    <property type="molecule type" value="Genomic_DNA"/>
</dbReference>
<sequence>MGIGETRSLWPELLIAVLGLILVIAAPIRAGWLGAVVIVISIVSALAAPLLSKQSRNAQIVGFVVGVLAIVAGLLIAQTGGGDPEIFSPALIWVIGAGLVMSTLINLAAERLSGNDEGMG</sequence>
<keyword evidence="5" id="KW-1185">Reference proteome</keyword>
<keyword evidence="1" id="KW-1133">Transmembrane helix</keyword>
<dbReference type="RefSeq" id="WP_168684907.1">
    <property type="nucleotide sequence ID" value="NZ_JAAXPF010000006.1"/>
</dbReference>